<dbReference type="Pfam" id="PF00096">
    <property type="entry name" value="zf-C2H2"/>
    <property type="match status" value="2"/>
</dbReference>
<accession>A0A4U7L4D7</accession>
<dbReference type="EMBL" id="SRRM01000002">
    <property type="protein sequence ID" value="TKY90302.1"/>
    <property type="molecule type" value="Genomic_DNA"/>
</dbReference>
<protein>
    <recommendedName>
        <fullName evidence="9">C2H2-type domain-containing protein</fullName>
    </recommendedName>
</protein>
<keyword evidence="5" id="KW-0862">Zinc</keyword>
<dbReference type="GO" id="GO:0008270">
    <property type="term" value="F:zinc ion binding"/>
    <property type="evidence" value="ECO:0007669"/>
    <property type="project" value="UniProtKB-KW"/>
</dbReference>
<dbReference type="SUPFAM" id="SSF57667">
    <property type="entry name" value="beta-beta-alpha zinc fingers"/>
    <property type="match status" value="1"/>
</dbReference>
<evidence type="ECO:0000259" key="9">
    <source>
        <dbReference type="PROSITE" id="PS50157"/>
    </source>
</evidence>
<feature type="compositionally biased region" description="Polar residues" evidence="8">
    <location>
        <begin position="286"/>
        <end position="298"/>
    </location>
</feature>
<evidence type="ECO:0000256" key="4">
    <source>
        <dbReference type="ARBA" id="ARBA00022771"/>
    </source>
</evidence>
<dbReference type="InterPro" id="IPR051059">
    <property type="entry name" value="VerF-like"/>
</dbReference>
<feature type="compositionally biased region" description="Polar residues" evidence="8">
    <location>
        <begin position="195"/>
        <end position="213"/>
    </location>
</feature>
<dbReference type="Gene3D" id="3.30.160.60">
    <property type="entry name" value="Classic Zinc Finger"/>
    <property type="match status" value="2"/>
</dbReference>
<comment type="subcellular location">
    <subcellularLocation>
        <location evidence="1">Nucleus</location>
    </subcellularLocation>
</comment>
<evidence type="ECO:0000256" key="2">
    <source>
        <dbReference type="ARBA" id="ARBA00022723"/>
    </source>
</evidence>
<feature type="domain" description="C2H2-type" evidence="9">
    <location>
        <begin position="83"/>
        <end position="101"/>
    </location>
</feature>
<keyword evidence="2" id="KW-0479">Metal-binding</keyword>
<evidence type="ECO:0000256" key="1">
    <source>
        <dbReference type="ARBA" id="ARBA00004123"/>
    </source>
</evidence>
<dbReference type="RefSeq" id="XP_029742287.1">
    <property type="nucleotide sequence ID" value="XM_029880901.1"/>
</dbReference>
<feature type="compositionally biased region" description="Gly residues" evidence="8">
    <location>
        <begin position="256"/>
        <end position="267"/>
    </location>
</feature>
<dbReference type="PROSITE" id="PS00028">
    <property type="entry name" value="ZINC_FINGER_C2H2_1"/>
    <property type="match status" value="1"/>
</dbReference>
<dbReference type="SMART" id="SM00355">
    <property type="entry name" value="ZnF_C2H2"/>
    <property type="match status" value="2"/>
</dbReference>
<dbReference type="OrthoDB" id="8922241at2759"/>
<name>A0A4U7L4D7_9BASI</name>
<dbReference type="Proteomes" id="UP000306050">
    <property type="component" value="Chromosome SGRAM_1"/>
</dbReference>
<feature type="compositionally biased region" description="Low complexity" evidence="8">
    <location>
        <begin position="419"/>
        <end position="431"/>
    </location>
</feature>
<dbReference type="AlphaFoldDB" id="A0A4U7L4D7"/>
<dbReference type="GeneID" id="40723195"/>
<dbReference type="InterPro" id="IPR036236">
    <property type="entry name" value="Znf_C2H2_sf"/>
</dbReference>
<feature type="compositionally biased region" description="Basic and acidic residues" evidence="8">
    <location>
        <begin position="147"/>
        <end position="160"/>
    </location>
</feature>
<proteinExistence type="predicted"/>
<organism evidence="10 11">
    <name type="scientific">Sporisorium graminicola</name>
    <dbReference type="NCBI Taxonomy" id="280036"/>
    <lineage>
        <taxon>Eukaryota</taxon>
        <taxon>Fungi</taxon>
        <taxon>Dikarya</taxon>
        <taxon>Basidiomycota</taxon>
        <taxon>Ustilaginomycotina</taxon>
        <taxon>Ustilaginomycetes</taxon>
        <taxon>Ustilaginales</taxon>
        <taxon>Ustilaginaceae</taxon>
        <taxon>Sporisorium</taxon>
    </lineage>
</organism>
<dbReference type="GO" id="GO:0000785">
    <property type="term" value="C:chromatin"/>
    <property type="evidence" value="ECO:0007669"/>
    <property type="project" value="TreeGrafter"/>
</dbReference>
<dbReference type="KEGG" id="sgra:EX895_000300"/>
<feature type="domain" description="C2H2-type" evidence="9">
    <location>
        <begin position="55"/>
        <end position="82"/>
    </location>
</feature>
<evidence type="ECO:0000256" key="8">
    <source>
        <dbReference type="SAM" id="MobiDB-lite"/>
    </source>
</evidence>
<dbReference type="PANTHER" id="PTHR40626">
    <property type="entry name" value="MIP31509P"/>
    <property type="match status" value="1"/>
</dbReference>
<dbReference type="GO" id="GO:0000978">
    <property type="term" value="F:RNA polymerase II cis-regulatory region sequence-specific DNA binding"/>
    <property type="evidence" value="ECO:0007669"/>
    <property type="project" value="InterPro"/>
</dbReference>
<sequence length="442" mass="46348">MHIPRSETLWPLGPNSLDAFAGIPPPSGAVTRLTLTSADKGKHKSRASLPPPKQFKCSACDAIFSRNHDLKRHARIHLAVKPFPCGYCDKAFSRKDALKRHVLVKGCGIGNKKSADNRKRAATLSKLEHSDGGNPNRAPYDGVPSDTRGRDFSSFRDDLHYQGQQQQQQQQQQQRQGFQADAGTTRSFPGRSDTAWPSTLSDPAGASGTTVEYTTPRMGNNDEHAQAPHGLQMPSGGAALPYASQQSHAQPYPSFGLGGGGGSGGSGEDSFQQSQRPQLAGGLVNAFTSPEDTSTSSPVDAPNKHAMSGGNLTAAPGEGLDVKMESRPASRPGSAKLLNPVAYGVQSFPVASHGGGGVDGAGMTAAAGMGGEGSGGFGAFEGGETKPRFGPGSYPMAPMMSPSLGGPEQDFGAHSLKRQQQQQQQHQQTQHFGTYFGSNAAN</sequence>
<reference evidence="10 11" key="1">
    <citation type="submission" date="2019-05" db="EMBL/GenBank/DDBJ databases">
        <title>Sporisorium graminicola CBS 10092 draft sequencing and annotation.</title>
        <authorList>
            <person name="Solano-Gonzalez S."/>
            <person name="Caddick M.X."/>
            <person name="Darby A."/>
        </authorList>
    </citation>
    <scope>NUCLEOTIDE SEQUENCE [LARGE SCALE GENOMIC DNA]</scope>
    <source>
        <strain evidence="10 11">CBS 10092</strain>
    </source>
</reference>
<evidence type="ECO:0000313" key="10">
    <source>
        <dbReference type="EMBL" id="TKY90302.1"/>
    </source>
</evidence>
<evidence type="ECO:0000256" key="3">
    <source>
        <dbReference type="ARBA" id="ARBA00022737"/>
    </source>
</evidence>
<dbReference type="PANTHER" id="PTHR40626:SF31">
    <property type="entry name" value="TRANSCRIPTIONAL ACTIVATOR_REPRESSOR MOT3"/>
    <property type="match status" value="1"/>
</dbReference>
<keyword evidence="6" id="KW-0539">Nucleus</keyword>
<feature type="region of interest" description="Disordered" evidence="8">
    <location>
        <begin position="126"/>
        <end position="318"/>
    </location>
</feature>
<feature type="region of interest" description="Disordered" evidence="8">
    <location>
        <begin position="396"/>
        <end position="442"/>
    </location>
</feature>
<dbReference type="PROSITE" id="PS50157">
    <property type="entry name" value="ZINC_FINGER_C2H2_2"/>
    <property type="match status" value="2"/>
</dbReference>
<dbReference type="FunFam" id="3.30.160.60:FF:000110">
    <property type="entry name" value="Zinc finger protein-like"/>
    <property type="match status" value="1"/>
</dbReference>
<evidence type="ECO:0000256" key="6">
    <source>
        <dbReference type="ARBA" id="ARBA00023242"/>
    </source>
</evidence>
<gene>
    <name evidence="10" type="ORF">EX895_000300</name>
</gene>
<dbReference type="GO" id="GO:0000981">
    <property type="term" value="F:DNA-binding transcription factor activity, RNA polymerase II-specific"/>
    <property type="evidence" value="ECO:0007669"/>
    <property type="project" value="InterPro"/>
</dbReference>
<evidence type="ECO:0000256" key="7">
    <source>
        <dbReference type="PROSITE-ProRule" id="PRU00042"/>
    </source>
</evidence>
<feature type="compositionally biased region" description="Low complexity" evidence="8">
    <location>
        <begin position="162"/>
        <end position="179"/>
    </location>
</feature>
<evidence type="ECO:0000313" key="11">
    <source>
        <dbReference type="Proteomes" id="UP000306050"/>
    </source>
</evidence>
<evidence type="ECO:0000256" key="5">
    <source>
        <dbReference type="ARBA" id="ARBA00022833"/>
    </source>
</evidence>
<dbReference type="GO" id="GO:0005634">
    <property type="term" value="C:nucleus"/>
    <property type="evidence" value="ECO:0007669"/>
    <property type="project" value="UniProtKB-SubCell"/>
</dbReference>
<keyword evidence="11" id="KW-1185">Reference proteome</keyword>
<keyword evidence="4 7" id="KW-0863">Zinc-finger</keyword>
<dbReference type="InterPro" id="IPR013087">
    <property type="entry name" value="Znf_C2H2_type"/>
</dbReference>
<comment type="caution">
    <text evidence="10">The sequence shown here is derived from an EMBL/GenBank/DDBJ whole genome shotgun (WGS) entry which is preliminary data.</text>
</comment>
<keyword evidence="3" id="KW-0677">Repeat</keyword>